<name>A0A523US86_UNCT6</name>
<proteinExistence type="predicted"/>
<sequence>MINASDIHKESDVLRKVTDFYLASTEFNGIPIRSLMDNLKVKETEMKGMMRFLITSKKISLNFGDIHPNPHIKALPEQKEDVQIEKLLKSDLRNVCAYPSPSHLDGAVDPSKYEGRPFTLRLALGEPQMSHFSFDLSVLEFYRNDPRYYYTSNDIGGTICVNDDYAQSHDMAASDKVLLQTFGFSYDSRFDRAVAVFLWYLSRLSPEHQQIWNAKILKGDYKLHPDYFRTSVMGQFPEGVSIFDAFMEEMHQTNEMCRLMGRPTLFREEFVEREKPKEFGFLIRPTLKHFSDFVLLLDKMISENINREFFLSDVPFEYDEVRDDGKVVVRQKGSVQILDEWLGKHFRTKDREPIEEMIAAFKEIRRLRQRPAHAIDEDVFDQEYFRKQRKLIIKAYKGVRLLRLILTNHPSVRGHKVPEWLQSKRIWDH</sequence>
<dbReference type="AlphaFoldDB" id="A0A523US86"/>
<organism evidence="1 2">
    <name type="scientific">candidate division TA06 bacterium</name>
    <dbReference type="NCBI Taxonomy" id="2250710"/>
    <lineage>
        <taxon>Bacteria</taxon>
        <taxon>Bacteria division TA06</taxon>
    </lineage>
</organism>
<comment type="caution">
    <text evidence="1">The sequence shown here is derived from an EMBL/GenBank/DDBJ whole genome shotgun (WGS) entry which is preliminary data.</text>
</comment>
<dbReference type="EMBL" id="SOJN01000084">
    <property type="protein sequence ID" value="TET45417.1"/>
    <property type="molecule type" value="Genomic_DNA"/>
</dbReference>
<gene>
    <name evidence="1" type="ORF">E3J62_07625</name>
</gene>
<reference evidence="1 2" key="1">
    <citation type="submission" date="2019-03" db="EMBL/GenBank/DDBJ databases">
        <title>Metabolic potential of uncultured bacteria and archaea associated with petroleum seepage in deep-sea sediments.</title>
        <authorList>
            <person name="Dong X."/>
            <person name="Hubert C."/>
        </authorList>
    </citation>
    <scope>NUCLEOTIDE SEQUENCE [LARGE SCALE GENOMIC DNA]</scope>
    <source>
        <strain evidence="1">E44_bin18</strain>
    </source>
</reference>
<accession>A0A523US86</accession>
<evidence type="ECO:0000313" key="1">
    <source>
        <dbReference type="EMBL" id="TET45417.1"/>
    </source>
</evidence>
<dbReference type="Proteomes" id="UP000315525">
    <property type="component" value="Unassembled WGS sequence"/>
</dbReference>
<evidence type="ECO:0000313" key="2">
    <source>
        <dbReference type="Proteomes" id="UP000315525"/>
    </source>
</evidence>
<protein>
    <submittedName>
        <fullName evidence="1">AAA family ATPase</fullName>
    </submittedName>
</protein>